<dbReference type="GO" id="GO:0016709">
    <property type="term" value="F:oxidoreductase activity, acting on paired donors, with incorporation or reduction of molecular oxygen, NAD(P)H as one donor, and incorporation of one atom of oxygen"/>
    <property type="evidence" value="ECO:0007669"/>
    <property type="project" value="UniProtKB-ARBA"/>
</dbReference>
<evidence type="ECO:0000313" key="5">
    <source>
        <dbReference type="EMBL" id="CBH32083.1"/>
    </source>
</evidence>
<dbReference type="PRINTS" id="PR00420">
    <property type="entry name" value="RNGMNOXGNASE"/>
</dbReference>
<gene>
    <name evidence="5" type="primary">chryOI</name>
</gene>
<sequence length="513" mass="53944">MTGTGTGPGPGAAAPDARLDAPVVVAGAGPTGLMLAGELRLGGVEVIVLDRLTEPVTESRGLGFTARATEVFDQRGLLDRFANPEISPRGHFGGIPMDYDVLPGGHFGVRNVEQTETERVLREWATGLGAGVRPGHEVTGVRQSGERVEVEVSGPRGEEVLRCSYLVGADGGRSTVRRAAGFDFPGHDATCEMFLADVAGVGIRPRFLGERVPGGMVMAARLSDDVDRVIVCERGTAPEERTAPPAFQEIAGAWRRLTGEDISHGEARWTSSFTDAARLVTEYRRGRVFLAGDAAHIHLPASGQGLSVGVQDAVNLGWKLAAVVGGHSDESLLDTYHRERHPVGERVLTNTRAQGLLYLGGSEVEPLRAVLGELLDDPGVARRLAGMVSGLDIRCPVGPGTHPLLGLRMPPCDLLVGADATTSACLLRAGRGVLLQLDDDPGPARTAAPWAGRVDVVQAVCADERLAGTRAVLLRPDGHIAWAAPDGGDLAEALGTWFGAAGRVRRAVTAAHR</sequence>
<organism evidence="5">
    <name type="scientific">Streptomyces griseoloalbus</name>
    <dbReference type="NCBI Taxonomy" id="67303"/>
    <lineage>
        <taxon>Bacteria</taxon>
        <taxon>Bacillati</taxon>
        <taxon>Actinomycetota</taxon>
        <taxon>Actinomycetes</taxon>
        <taxon>Kitasatosporales</taxon>
        <taxon>Streptomycetaceae</taxon>
        <taxon>Streptomyces</taxon>
    </lineage>
</organism>
<proteinExistence type="predicted"/>
<dbReference type="SUPFAM" id="SSF51905">
    <property type="entry name" value="FAD/NAD(P)-binding domain"/>
    <property type="match status" value="1"/>
</dbReference>
<evidence type="ECO:0000256" key="2">
    <source>
        <dbReference type="ARBA" id="ARBA00022630"/>
    </source>
</evidence>
<reference evidence="5" key="1">
    <citation type="submission" date="2009-11" db="EMBL/GenBank/DDBJ databases">
        <title>Cloning and Characterization of the Ravidomycin and Chrysomycin Biosynthetic Gene Clusters.</title>
        <authorList>
            <person name="Kharel M.K."/>
            <person name="Nybo E."/>
            <person name="Shepherd M.D."/>
            <person name="Rohr J."/>
        </authorList>
    </citation>
    <scope>NUCLEOTIDE SEQUENCE</scope>
</reference>
<evidence type="ECO:0000259" key="4">
    <source>
        <dbReference type="Pfam" id="PF01494"/>
    </source>
</evidence>
<dbReference type="PANTHER" id="PTHR43004">
    <property type="entry name" value="TRK SYSTEM POTASSIUM UPTAKE PROTEIN"/>
    <property type="match status" value="1"/>
</dbReference>
<evidence type="ECO:0000256" key="1">
    <source>
        <dbReference type="ARBA" id="ARBA00001974"/>
    </source>
</evidence>
<protein>
    <submittedName>
        <fullName evidence="5">Putative FAD-dependent monooxygenase</fullName>
    </submittedName>
</protein>
<keyword evidence="3" id="KW-0274">FAD</keyword>
<dbReference type="GO" id="GO:0071949">
    <property type="term" value="F:FAD binding"/>
    <property type="evidence" value="ECO:0007669"/>
    <property type="project" value="InterPro"/>
</dbReference>
<dbReference type="Gene3D" id="3.40.30.120">
    <property type="match status" value="1"/>
</dbReference>
<dbReference type="InterPro" id="IPR050641">
    <property type="entry name" value="RIFMO-like"/>
</dbReference>
<dbReference type="Pfam" id="PF01494">
    <property type="entry name" value="FAD_binding_3"/>
    <property type="match status" value="1"/>
</dbReference>
<comment type="cofactor">
    <cofactor evidence="1">
        <name>FAD</name>
        <dbReference type="ChEBI" id="CHEBI:57692"/>
    </cofactor>
</comment>
<evidence type="ECO:0000256" key="3">
    <source>
        <dbReference type="ARBA" id="ARBA00022827"/>
    </source>
</evidence>
<feature type="domain" description="FAD-binding" evidence="4">
    <location>
        <begin position="21"/>
        <end position="350"/>
    </location>
</feature>
<accession>D1H096</accession>
<name>D1H096_9ACTN</name>
<keyword evidence="5" id="KW-0503">Monooxygenase</keyword>
<dbReference type="Gene3D" id="3.50.50.60">
    <property type="entry name" value="FAD/NAD(P)-binding domain"/>
    <property type="match status" value="1"/>
</dbReference>
<dbReference type="AlphaFoldDB" id="D1H096"/>
<dbReference type="EMBL" id="FN565166">
    <property type="protein sequence ID" value="CBH32083.1"/>
    <property type="molecule type" value="Genomic_DNA"/>
</dbReference>
<dbReference type="InterPro" id="IPR002938">
    <property type="entry name" value="FAD-bd"/>
</dbReference>
<dbReference type="Gene3D" id="3.30.70.2450">
    <property type="match status" value="1"/>
</dbReference>
<dbReference type="Pfam" id="PF21274">
    <property type="entry name" value="Rng_hyd_C"/>
    <property type="match status" value="1"/>
</dbReference>
<dbReference type="InterPro" id="IPR036188">
    <property type="entry name" value="FAD/NAD-bd_sf"/>
</dbReference>
<keyword evidence="5" id="KW-0560">Oxidoreductase</keyword>
<dbReference type="PANTHER" id="PTHR43004:SF19">
    <property type="entry name" value="BINDING MONOOXYGENASE, PUTATIVE (JCVI)-RELATED"/>
    <property type="match status" value="1"/>
</dbReference>
<keyword evidence="2" id="KW-0285">Flavoprotein</keyword>